<gene>
    <name evidence="1" type="ORF">LTR37_002145</name>
</gene>
<reference evidence="1" key="1">
    <citation type="submission" date="2023-07" db="EMBL/GenBank/DDBJ databases">
        <title>Black Yeasts Isolated from many extreme environments.</title>
        <authorList>
            <person name="Coleine C."/>
            <person name="Stajich J.E."/>
            <person name="Selbmann L."/>
        </authorList>
    </citation>
    <scope>NUCLEOTIDE SEQUENCE</scope>
    <source>
        <strain evidence="1">CCFEE 5714</strain>
    </source>
</reference>
<sequence>MPPSDSAALIVARFLKSNQYTESYQAFIDEAGLPQDAGNVAKGDLTLETLLDEKKTFDISVQFEKLGTADATAGWRQLAPSAKHAVDNLPASSNLLSTTVETFSGSGDSSQAVLLASSADRRLHILDAPSRTLRASIVGLQDSPILSCAVLKQRILLSTSMSGQLVASDLDGKVLDKRRDHSKYVVKVAVFHGNNVNLIATAGWDSKIIIYKPTTSSTFEFGDPIATITLPTKPEALLFLRHPDNAEPILVVTRTDSNNMLYYTAEPEPRLLGKQNLAPHSNAWVAFTPSALALCPTDDSLIAVGTNSVPHMKLLIVRLLIPPYFAQPMSAAPVAFRTGLLDDSPATETQASQARAALVVADREDAAIQIHSTTMAPQTAYSTPAVAWRPDGSGVWVNGDDGVIRGIEASTGKVVSTLRGHEEGSKVRCLWAGMVDEAEEWLVSGGFDQKLIVWKTNGT</sequence>
<accession>A0ACC3NVM2</accession>
<name>A0ACC3NVM2_9PEZI</name>
<proteinExistence type="predicted"/>
<comment type="caution">
    <text evidence="1">The sequence shown here is derived from an EMBL/GenBank/DDBJ whole genome shotgun (WGS) entry which is preliminary data.</text>
</comment>
<organism evidence="1 2">
    <name type="scientific">Vermiconidia calcicola</name>
    <dbReference type="NCBI Taxonomy" id="1690605"/>
    <lineage>
        <taxon>Eukaryota</taxon>
        <taxon>Fungi</taxon>
        <taxon>Dikarya</taxon>
        <taxon>Ascomycota</taxon>
        <taxon>Pezizomycotina</taxon>
        <taxon>Dothideomycetes</taxon>
        <taxon>Dothideomycetidae</taxon>
        <taxon>Mycosphaerellales</taxon>
        <taxon>Extremaceae</taxon>
        <taxon>Vermiconidia</taxon>
    </lineage>
</organism>
<evidence type="ECO:0000313" key="2">
    <source>
        <dbReference type="Proteomes" id="UP001281147"/>
    </source>
</evidence>
<dbReference type="EMBL" id="JAUTXU010000011">
    <property type="protein sequence ID" value="KAK3722999.1"/>
    <property type="molecule type" value="Genomic_DNA"/>
</dbReference>
<keyword evidence="2" id="KW-1185">Reference proteome</keyword>
<dbReference type="Proteomes" id="UP001281147">
    <property type="component" value="Unassembled WGS sequence"/>
</dbReference>
<evidence type="ECO:0000313" key="1">
    <source>
        <dbReference type="EMBL" id="KAK3722999.1"/>
    </source>
</evidence>
<protein>
    <submittedName>
        <fullName evidence="1">Uncharacterized protein</fullName>
    </submittedName>
</protein>